<sequence>MDYVQGVPIYEVVDGGGQVAGVTLPVDELKKLDEYAQHLRREFDAPPPRTGVVGAQANVTRVAACAAGIAWFIAQTVFPAARIANLAFRLGRLVSRYGARTVARIFMGARGIAGRSAEREIIDLAKSLSGVAALGACGI</sequence>
<organism evidence="1 2">
    <name type="scientific">Rothia santali</name>
    <dbReference type="NCBI Taxonomy" id="2949643"/>
    <lineage>
        <taxon>Bacteria</taxon>
        <taxon>Bacillati</taxon>
        <taxon>Actinomycetota</taxon>
        <taxon>Actinomycetes</taxon>
        <taxon>Micrococcales</taxon>
        <taxon>Micrococcaceae</taxon>
        <taxon>Rothia</taxon>
    </lineage>
</organism>
<evidence type="ECO:0000313" key="2">
    <source>
        <dbReference type="Proteomes" id="UP001139502"/>
    </source>
</evidence>
<dbReference type="RefSeq" id="WP_254168691.1">
    <property type="nucleotide sequence ID" value="NZ_JANAFB010000050.1"/>
</dbReference>
<reference evidence="1" key="1">
    <citation type="submission" date="2022-06" db="EMBL/GenBank/DDBJ databases">
        <title>Rothia sp. isolated from sandalwood seedling.</title>
        <authorList>
            <person name="Tuikhar N."/>
            <person name="Kirdat K."/>
            <person name="Thorat V."/>
            <person name="Swetha P."/>
            <person name="Padma S."/>
            <person name="Sundararaj R."/>
            <person name="Yadav A."/>
        </authorList>
    </citation>
    <scope>NUCLEOTIDE SEQUENCE</scope>
    <source>
        <strain evidence="1">AR01</strain>
    </source>
</reference>
<evidence type="ECO:0000313" key="1">
    <source>
        <dbReference type="EMBL" id="MCP3427080.1"/>
    </source>
</evidence>
<protein>
    <submittedName>
        <fullName evidence="1">Uncharacterized protein</fullName>
    </submittedName>
</protein>
<gene>
    <name evidence="1" type="ORF">NBM05_13930</name>
</gene>
<dbReference type="AlphaFoldDB" id="A0A9X2HEY4"/>
<keyword evidence="2" id="KW-1185">Reference proteome</keyword>
<name>A0A9X2HEY4_9MICC</name>
<dbReference type="EMBL" id="JANAFB010000050">
    <property type="protein sequence ID" value="MCP3427080.1"/>
    <property type="molecule type" value="Genomic_DNA"/>
</dbReference>
<accession>A0A9X2HEY4</accession>
<comment type="caution">
    <text evidence="1">The sequence shown here is derived from an EMBL/GenBank/DDBJ whole genome shotgun (WGS) entry which is preliminary data.</text>
</comment>
<proteinExistence type="predicted"/>
<dbReference type="Proteomes" id="UP001139502">
    <property type="component" value="Unassembled WGS sequence"/>
</dbReference>